<dbReference type="KEGG" id="bany:112047569"/>
<protein>
    <submittedName>
        <fullName evidence="3">Uncharacterized protein LOC112047569</fullName>
    </submittedName>
</protein>
<gene>
    <name evidence="3" type="primary">LOC112047569</name>
</gene>
<dbReference type="PANTHER" id="PTHR36694">
    <property type="entry name" value="PASIFLORA 1, ISOFORM A-RELATED"/>
    <property type="match status" value="1"/>
</dbReference>
<dbReference type="InterPro" id="IPR031720">
    <property type="entry name" value="DUF4728"/>
</dbReference>
<dbReference type="GeneID" id="112047569"/>
<dbReference type="AlphaFoldDB" id="A0A6J1N0V2"/>
<feature type="transmembrane region" description="Helical" evidence="1">
    <location>
        <begin position="92"/>
        <end position="114"/>
    </location>
</feature>
<name>A0A6J1N0V2_BICAN</name>
<dbReference type="OrthoDB" id="8122744at2759"/>
<evidence type="ECO:0000256" key="1">
    <source>
        <dbReference type="SAM" id="Phobius"/>
    </source>
</evidence>
<organism evidence="2 3">
    <name type="scientific">Bicyclus anynana</name>
    <name type="common">Squinting bush brown butterfly</name>
    <dbReference type="NCBI Taxonomy" id="110368"/>
    <lineage>
        <taxon>Eukaryota</taxon>
        <taxon>Metazoa</taxon>
        <taxon>Ecdysozoa</taxon>
        <taxon>Arthropoda</taxon>
        <taxon>Hexapoda</taxon>
        <taxon>Insecta</taxon>
        <taxon>Pterygota</taxon>
        <taxon>Neoptera</taxon>
        <taxon>Endopterygota</taxon>
        <taxon>Lepidoptera</taxon>
        <taxon>Glossata</taxon>
        <taxon>Ditrysia</taxon>
        <taxon>Papilionoidea</taxon>
        <taxon>Nymphalidae</taxon>
        <taxon>Satyrinae</taxon>
        <taxon>Satyrini</taxon>
        <taxon>Mycalesina</taxon>
        <taxon>Bicyclus</taxon>
    </lineage>
</organism>
<keyword evidence="1" id="KW-0812">Transmembrane</keyword>
<feature type="transmembrane region" description="Helical" evidence="1">
    <location>
        <begin position="58"/>
        <end position="80"/>
    </location>
</feature>
<dbReference type="RefSeq" id="XP_023940479.1">
    <property type="nucleotide sequence ID" value="XM_024084711.2"/>
</dbReference>
<keyword evidence="1" id="KW-1133">Transmembrane helix</keyword>
<sequence length="178" mass="19587">MSVPMVKRCCCGASLQTGTLVIAYVYTVWSLLELLGYTLLVTLAPIARSGAISNHKYALYVVGAVVSGVTLLCSILLIVAAHKKLAFLTLPWTIVTGILTAVYFTMCLTGISLILQDSGDTLQVEIVVIVAHLTRACISVYCIVVVHSRHKQIMYEEDERRFQRSGRVYHPVRTTEAL</sequence>
<dbReference type="PANTHER" id="PTHR36694:SF11">
    <property type="entry name" value="LP21121P-RELATED"/>
    <property type="match status" value="1"/>
</dbReference>
<evidence type="ECO:0000313" key="2">
    <source>
        <dbReference type="Proteomes" id="UP001652582"/>
    </source>
</evidence>
<feature type="transmembrane region" description="Helical" evidence="1">
    <location>
        <begin position="21"/>
        <end position="46"/>
    </location>
</feature>
<keyword evidence="2" id="KW-1185">Reference proteome</keyword>
<reference evidence="3" key="1">
    <citation type="submission" date="2025-08" db="UniProtKB">
        <authorList>
            <consortium name="RefSeq"/>
        </authorList>
    </citation>
    <scope>IDENTIFICATION</scope>
</reference>
<accession>A0A6J1N0V2</accession>
<dbReference type="Pfam" id="PF15860">
    <property type="entry name" value="DUF4728"/>
    <property type="match status" value="1"/>
</dbReference>
<keyword evidence="1" id="KW-0472">Membrane</keyword>
<dbReference type="Proteomes" id="UP001652582">
    <property type="component" value="Chromosome 16"/>
</dbReference>
<proteinExistence type="predicted"/>
<feature type="transmembrane region" description="Helical" evidence="1">
    <location>
        <begin position="126"/>
        <end position="146"/>
    </location>
</feature>
<evidence type="ECO:0000313" key="3">
    <source>
        <dbReference type="RefSeq" id="XP_023940479.1"/>
    </source>
</evidence>